<gene>
    <name evidence="2" type="ORF">ACFSX4_12880</name>
</gene>
<sequence length="125" mass="14107">MKKLMLLIILSVTLAACSNEASLNEEEVGALSEDVQQNIEENVTHRGVYLYEFSERTPLLVARVSEGSNVELTEVEEGVIGVEVDENTETEEDELRVFRINMPNDVHEVKLFIDGLETHFDGVQR</sequence>
<feature type="signal peptide" evidence="1">
    <location>
        <begin position="1"/>
        <end position="21"/>
    </location>
</feature>
<comment type="caution">
    <text evidence="2">The sequence shown here is derived from an EMBL/GenBank/DDBJ whole genome shotgun (WGS) entry which is preliminary data.</text>
</comment>
<accession>A0ABW5WZ88</accession>
<dbReference type="Proteomes" id="UP001597519">
    <property type="component" value="Unassembled WGS sequence"/>
</dbReference>
<dbReference type="EMBL" id="JBHUOQ010000005">
    <property type="protein sequence ID" value="MFD2831362.1"/>
    <property type="molecule type" value="Genomic_DNA"/>
</dbReference>
<evidence type="ECO:0000313" key="2">
    <source>
        <dbReference type="EMBL" id="MFD2831362.1"/>
    </source>
</evidence>
<evidence type="ECO:0000313" key="3">
    <source>
        <dbReference type="Proteomes" id="UP001597519"/>
    </source>
</evidence>
<keyword evidence="3" id="KW-1185">Reference proteome</keyword>
<feature type="chain" id="PRO_5045930247" description="Lipoprotein" evidence="1">
    <location>
        <begin position="22"/>
        <end position="125"/>
    </location>
</feature>
<evidence type="ECO:0008006" key="4">
    <source>
        <dbReference type="Google" id="ProtNLM"/>
    </source>
</evidence>
<proteinExistence type="predicted"/>
<keyword evidence="1" id="KW-0732">Signal</keyword>
<reference evidence="3" key="1">
    <citation type="journal article" date="2019" name="Int. J. Syst. Evol. Microbiol.">
        <title>The Global Catalogue of Microorganisms (GCM) 10K type strain sequencing project: providing services to taxonomists for standard genome sequencing and annotation.</title>
        <authorList>
            <consortium name="The Broad Institute Genomics Platform"/>
            <consortium name="The Broad Institute Genome Sequencing Center for Infectious Disease"/>
            <person name="Wu L."/>
            <person name="Ma J."/>
        </authorList>
    </citation>
    <scope>NUCLEOTIDE SEQUENCE [LARGE SCALE GENOMIC DNA]</scope>
    <source>
        <strain evidence="3">KCTC 33575</strain>
    </source>
</reference>
<name>A0ABW5WZ88_9STAP</name>
<dbReference type="RefSeq" id="WP_377775549.1">
    <property type="nucleotide sequence ID" value="NZ_JBHUOQ010000005.1"/>
</dbReference>
<protein>
    <recommendedName>
        <fullName evidence="4">Lipoprotein</fullName>
    </recommendedName>
</protein>
<organism evidence="2 3">
    <name type="scientific">Corticicoccus populi</name>
    <dbReference type="NCBI Taxonomy" id="1812821"/>
    <lineage>
        <taxon>Bacteria</taxon>
        <taxon>Bacillati</taxon>
        <taxon>Bacillota</taxon>
        <taxon>Bacilli</taxon>
        <taxon>Bacillales</taxon>
        <taxon>Staphylococcaceae</taxon>
        <taxon>Corticicoccus</taxon>
    </lineage>
</organism>
<evidence type="ECO:0000256" key="1">
    <source>
        <dbReference type="SAM" id="SignalP"/>
    </source>
</evidence>
<dbReference type="PROSITE" id="PS51257">
    <property type="entry name" value="PROKAR_LIPOPROTEIN"/>
    <property type="match status" value="1"/>
</dbReference>